<dbReference type="GO" id="GO:0005524">
    <property type="term" value="F:ATP binding"/>
    <property type="evidence" value="ECO:0007669"/>
    <property type="project" value="UniProtKB-UniRule"/>
</dbReference>
<dbReference type="PROSITE" id="PS00107">
    <property type="entry name" value="PROTEIN_KINASE_ATP"/>
    <property type="match status" value="1"/>
</dbReference>
<dbReference type="OrthoDB" id="10013850at2759"/>
<organism evidence="10 11">
    <name type="scientific">Actinia tenebrosa</name>
    <name type="common">Australian red waratah sea anemone</name>
    <dbReference type="NCBI Taxonomy" id="6105"/>
    <lineage>
        <taxon>Eukaryota</taxon>
        <taxon>Metazoa</taxon>
        <taxon>Cnidaria</taxon>
        <taxon>Anthozoa</taxon>
        <taxon>Hexacorallia</taxon>
        <taxon>Actiniaria</taxon>
        <taxon>Actiniidae</taxon>
        <taxon>Actinia</taxon>
    </lineage>
</organism>
<dbReference type="GO" id="GO:0006950">
    <property type="term" value="P:response to stress"/>
    <property type="evidence" value="ECO:0007669"/>
    <property type="project" value="UniProtKB-ARBA"/>
</dbReference>
<dbReference type="Gene3D" id="3.10.20.90">
    <property type="entry name" value="Phosphatidylinositol 3-kinase Catalytic Subunit, Chain A, domain 1"/>
    <property type="match status" value="1"/>
</dbReference>
<dbReference type="InterPro" id="IPR000719">
    <property type="entry name" value="Prot_kinase_dom"/>
</dbReference>
<dbReference type="Proteomes" id="UP000515163">
    <property type="component" value="Unplaced"/>
</dbReference>
<reference evidence="11" key="1">
    <citation type="submission" date="2025-08" db="UniProtKB">
        <authorList>
            <consortium name="RefSeq"/>
        </authorList>
    </citation>
    <scope>IDENTIFICATION</scope>
    <source>
        <tissue evidence="11">Tentacle</tissue>
    </source>
</reference>
<dbReference type="Pfam" id="PF00069">
    <property type="entry name" value="Pkinase"/>
    <property type="match status" value="1"/>
</dbReference>
<feature type="domain" description="Protein kinase" evidence="9">
    <location>
        <begin position="11"/>
        <end position="307"/>
    </location>
</feature>
<proteinExistence type="predicted"/>
<dbReference type="GO" id="GO:0045089">
    <property type="term" value="P:positive regulation of innate immune response"/>
    <property type="evidence" value="ECO:0007669"/>
    <property type="project" value="UniProtKB-ARBA"/>
</dbReference>
<dbReference type="InterPro" id="IPR011009">
    <property type="entry name" value="Kinase-like_dom_sf"/>
</dbReference>
<evidence type="ECO:0000313" key="10">
    <source>
        <dbReference type="Proteomes" id="UP000515163"/>
    </source>
</evidence>
<keyword evidence="5 8" id="KW-0547">Nucleotide-binding</keyword>
<dbReference type="FunFam" id="1.10.510.10:FF:000100">
    <property type="entry name" value="inhibitor of nuclear factor kappa-B kinase subunit epsilon"/>
    <property type="match status" value="1"/>
</dbReference>
<keyword evidence="7 8" id="KW-0067">ATP-binding</keyword>
<dbReference type="Gene3D" id="1.10.510.10">
    <property type="entry name" value="Transferase(Phosphotransferase) domain 1"/>
    <property type="match status" value="1"/>
</dbReference>
<dbReference type="AlphaFoldDB" id="A0A6P8IIH9"/>
<dbReference type="GO" id="GO:0005737">
    <property type="term" value="C:cytoplasm"/>
    <property type="evidence" value="ECO:0007669"/>
    <property type="project" value="UniProtKB-SubCell"/>
</dbReference>
<dbReference type="RefSeq" id="XP_031566607.1">
    <property type="nucleotide sequence ID" value="XM_031710747.1"/>
</dbReference>
<dbReference type="KEGG" id="aten:116301657"/>
<sequence length="799" mass="91698">MEIRSSTNYLWNIKDVLGQGATGAVYKGRNKKNGEEVAIKTTNHIGMMRPVEVRMREFEVLSKLDHRNIVRIFASEKELRSQSEIIVMELCNGGSLYNLLEHPSNAYGFSEKDCIDIIRDVVAGMEHLREQGIVHRDLKPGNIMRVFKEDNTCVYKLTDFGAARELMHSDQFISIYGTEEYLHPDLYERGVLRKHSSKTFGANVDLWSIGVTFYHIATGQLPFRPHGGRQNKDTMYHITTTKKSGMISGVQKQEGGPITWSDKLPEHTQLSCGFQELLTPILAGVLESVPANMMTFPDFFSKVQDIVSRTVIEVYYVQSGSFHQIHAKANEKFANFQERVARETGVQAPLQMFYVNGEPFNPNPNQEASKYPSTKRERPLILSGGYFVTPDLLRMRKIPPVAAIPDQRTLEEDSTVAKIIANCAFSCQISVKVYEDTMKAMASSLDCAIKSQRLKMLKMSADCCKTEERRFTVQNMTKNFCKSNEALVRMIEELSSHFQLPEEERADTEKEINMIRTWIQAKTTSDEELTKVNQYLEKLRSIITEMVDKECLSPLYFDFREKTSNITCYAVVSNLTSKIENIYMRFRKDKHQRRLSAAEEHNHQYDKKALSGLIERVKQVTKDCFQLQVQFHGELQNLLTQVHFKQDEAKRQQQYLEEAKEADKVHLYSLESTQKECLEMYQRIYKRIMQTRASSSLLSIGTDVPSLLSSNGITEQETLTEQYFLEMDDQIKSLCETTEKSRKSAKENTDQLKKLKSSFADFFKLLDESGLDTVKKLRELQAHQVLKDMESTEGVISQG</sequence>
<feature type="binding site" evidence="8">
    <location>
        <position position="40"/>
    </location>
    <ligand>
        <name>ATP</name>
        <dbReference type="ChEBI" id="CHEBI:30616"/>
    </ligand>
</feature>
<keyword evidence="6" id="KW-0418">Kinase</keyword>
<evidence type="ECO:0000256" key="1">
    <source>
        <dbReference type="ARBA" id="ARBA00004496"/>
    </source>
</evidence>
<dbReference type="Gene3D" id="3.30.200.20">
    <property type="entry name" value="Phosphorylase Kinase, domain 1"/>
    <property type="match status" value="1"/>
</dbReference>
<dbReference type="Gene3D" id="1.20.1270.420">
    <property type="match status" value="1"/>
</dbReference>
<dbReference type="SUPFAM" id="SSF56112">
    <property type="entry name" value="Protein kinase-like (PK-like)"/>
    <property type="match status" value="1"/>
</dbReference>
<dbReference type="PROSITE" id="PS50011">
    <property type="entry name" value="PROTEIN_KINASE_DOM"/>
    <property type="match status" value="1"/>
</dbReference>
<evidence type="ECO:0000259" key="9">
    <source>
        <dbReference type="PROSITE" id="PS50011"/>
    </source>
</evidence>
<name>A0A6P8IIH9_ACTTE</name>
<dbReference type="PANTHER" id="PTHR22969">
    <property type="entry name" value="IKB KINASE"/>
    <property type="match status" value="1"/>
</dbReference>
<gene>
    <name evidence="11" type="primary">LOC116301657</name>
</gene>
<evidence type="ECO:0000256" key="6">
    <source>
        <dbReference type="ARBA" id="ARBA00022777"/>
    </source>
</evidence>
<dbReference type="GO" id="GO:0009967">
    <property type="term" value="P:positive regulation of signal transduction"/>
    <property type="evidence" value="ECO:0007669"/>
    <property type="project" value="UniProtKB-ARBA"/>
</dbReference>
<evidence type="ECO:0000256" key="8">
    <source>
        <dbReference type="PROSITE-ProRule" id="PRU10141"/>
    </source>
</evidence>
<dbReference type="GeneID" id="116301657"/>
<dbReference type="FunFam" id="3.30.200.20:FF:000106">
    <property type="entry name" value="serine/threonine-protein kinase TBK1 isoform X1"/>
    <property type="match status" value="1"/>
</dbReference>
<keyword evidence="2" id="KW-0963">Cytoplasm</keyword>
<dbReference type="InterPro" id="IPR017441">
    <property type="entry name" value="Protein_kinase_ATP_BS"/>
</dbReference>
<evidence type="ECO:0000256" key="7">
    <source>
        <dbReference type="ARBA" id="ARBA00022840"/>
    </source>
</evidence>
<keyword evidence="3" id="KW-0723">Serine/threonine-protein kinase</keyword>
<dbReference type="InterPro" id="IPR041087">
    <property type="entry name" value="TBK1_ULD"/>
</dbReference>
<keyword evidence="10" id="KW-1185">Reference proteome</keyword>
<dbReference type="GO" id="GO:0004674">
    <property type="term" value="F:protein serine/threonine kinase activity"/>
    <property type="evidence" value="ECO:0007669"/>
    <property type="project" value="UniProtKB-KW"/>
</dbReference>
<dbReference type="InterPro" id="IPR051180">
    <property type="entry name" value="IKK"/>
</dbReference>
<keyword evidence="4" id="KW-0808">Transferase</keyword>
<evidence type="ECO:0000256" key="2">
    <source>
        <dbReference type="ARBA" id="ARBA00022490"/>
    </source>
</evidence>
<dbReference type="FunCoup" id="A0A6P8IIH9">
    <property type="interactions" value="3319"/>
</dbReference>
<evidence type="ECO:0000313" key="11">
    <source>
        <dbReference type="RefSeq" id="XP_031566607.1"/>
    </source>
</evidence>
<dbReference type="GO" id="GO:0010628">
    <property type="term" value="P:positive regulation of gene expression"/>
    <property type="evidence" value="ECO:0007669"/>
    <property type="project" value="UniProtKB-ARBA"/>
</dbReference>
<evidence type="ECO:0000256" key="5">
    <source>
        <dbReference type="ARBA" id="ARBA00022741"/>
    </source>
</evidence>
<protein>
    <submittedName>
        <fullName evidence="11">Serine/threonine-protein kinase TBK1-like</fullName>
    </submittedName>
</protein>
<comment type="subcellular location">
    <subcellularLocation>
        <location evidence="1">Cytoplasm</location>
    </subcellularLocation>
</comment>
<evidence type="ECO:0000256" key="4">
    <source>
        <dbReference type="ARBA" id="ARBA00022679"/>
    </source>
</evidence>
<evidence type="ECO:0000256" key="3">
    <source>
        <dbReference type="ARBA" id="ARBA00022527"/>
    </source>
</evidence>
<dbReference type="SMART" id="SM00220">
    <property type="entry name" value="S_TKc"/>
    <property type="match status" value="1"/>
</dbReference>
<dbReference type="Pfam" id="PF18396">
    <property type="entry name" value="TBK1_ULD"/>
    <property type="match status" value="1"/>
</dbReference>
<accession>A0A6P8IIH9</accession>
<dbReference type="InParanoid" id="A0A6P8IIH9"/>
<dbReference type="PANTHER" id="PTHR22969:SF15">
    <property type="entry name" value="FI05319P"/>
    <property type="match status" value="1"/>
</dbReference>